<dbReference type="AlphaFoldDB" id="A0A8T0HKY9"/>
<dbReference type="Proteomes" id="UP000822688">
    <property type="component" value="Chromosome V"/>
</dbReference>
<name>A0A8T0HKY9_CERPU</name>
<gene>
    <name evidence="1" type="ORF">KC19_VG013800</name>
</gene>
<dbReference type="EMBL" id="CM026426">
    <property type="protein sequence ID" value="KAG0571467.1"/>
    <property type="molecule type" value="Genomic_DNA"/>
</dbReference>
<keyword evidence="2" id="KW-1185">Reference proteome</keyword>
<comment type="caution">
    <text evidence="1">The sequence shown here is derived from an EMBL/GenBank/DDBJ whole genome shotgun (WGS) entry which is preliminary data.</text>
</comment>
<evidence type="ECO:0000313" key="1">
    <source>
        <dbReference type="EMBL" id="KAG0571467.1"/>
    </source>
</evidence>
<protein>
    <submittedName>
        <fullName evidence="1">Uncharacterized protein</fullName>
    </submittedName>
</protein>
<sequence length="165" mass="18564">MGPVIWRRRLLAVDMNSYPFSTLPTTVSESCKVRVKIRWLQRRANASTSGLKFSKGAKGWRKVLVRGLGVMRGEGWGSETRSMVFGGNGAGSSLAWLLLGVLRWLLRAESQEEEERDYLERELEPFLSSSTSRSLRCLRVRLAELVGWANESEECAEGLSRQPMG</sequence>
<organism evidence="1 2">
    <name type="scientific">Ceratodon purpureus</name>
    <name type="common">Fire moss</name>
    <name type="synonym">Dicranum purpureum</name>
    <dbReference type="NCBI Taxonomy" id="3225"/>
    <lineage>
        <taxon>Eukaryota</taxon>
        <taxon>Viridiplantae</taxon>
        <taxon>Streptophyta</taxon>
        <taxon>Embryophyta</taxon>
        <taxon>Bryophyta</taxon>
        <taxon>Bryophytina</taxon>
        <taxon>Bryopsida</taxon>
        <taxon>Dicranidae</taxon>
        <taxon>Pseudoditrichales</taxon>
        <taxon>Ditrichaceae</taxon>
        <taxon>Ceratodon</taxon>
    </lineage>
</organism>
<accession>A0A8T0HKY9</accession>
<reference evidence="1" key="1">
    <citation type="submission" date="2020-06" db="EMBL/GenBank/DDBJ databases">
        <title>WGS assembly of Ceratodon purpureus strain R40.</title>
        <authorList>
            <person name="Carey S.B."/>
            <person name="Jenkins J."/>
            <person name="Shu S."/>
            <person name="Lovell J.T."/>
            <person name="Sreedasyam A."/>
            <person name="Maumus F."/>
            <person name="Tiley G.P."/>
            <person name="Fernandez-Pozo N."/>
            <person name="Barry K."/>
            <person name="Chen C."/>
            <person name="Wang M."/>
            <person name="Lipzen A."/>
            <person name="Daum C."/>
            <person name="Saski C.A."/>
            <person name="Payton A.C."/>
            <person name="Mcbreen J.C."/>
            <person name="Conrad R.E."/>
            <person name="Kollar L.M."/>
            <person name="Olsson S."/>
            <person name="Huttunen S."/>
            <person name="Landis J.B."/>
            <person name="Wickett N.J."/>
            <person name="Johnson M.G."/>
            <person name="Rensing S.A."/>
            <person name="Grimwood J."/>
            <person name="Schmutz J."/>
            <person name="Mcdaniel S.F."/>
        </authorList>
    </citation>
    <scope>NUCLEOTIDE SEQUENCE</scope>
    <source>
        <strain evidence="1">R40</strain>
    </source>
</reference>
<evidence type="ECO:0000313" key="2">
    <source>
        <dbReference type="Proteomes" id="UP000822688"/>
    </source>
</evidence>
<proteinExistence type="predicted"/>